<evidence type="ECO:0008006" key="5">
    <source>
        <dbReference type="Google" id="ProtNLM"/>
    </source>
</evidence>
<dbReference type="InterPro" id="IPR015915">
    <property type="entry name" value="Kelch-typ_b-propeller"/>
</dbReference>
<comment type="caution">
    <text evidence="3">The sequence shown here is derived from an EMBL/GenBank/DDBJ whole genome shotgun (WGS) entry which is preliminary data.</text>
</comment>
<keyword evidence="4" id="KW-1185">Reference proteome</keyword>
<keyword evidence="1" id="KW-0880">Kelch repeat</keyword>
<protein>
    <recommendedName>
        <fullName evidence="5">Galactose oxidase</fullName>
    </recommendedName>
</protein>
<dbReference type="PANTHER" id="PTHR46093:SF18">
    <property type="entry name" value="FIBRONECTIN TYPE-III DOMAIN-CONTAINING PROTEIN"/>
    <property type="match status" value="1"/>
</dbReference>
<gene>
    <name evidence="3" type="ORF">BLNAU_477</name>
</gene>
<evidence type="ECO:0000256" key="2">
    <source>
        <dbReference type="ARBA" id="ARBA00022737"/>
    </source>
</evidence>
<dbReference type="SUPFAM" id="SSF117281">
    <property type="entry name" value="Kelch motif"/>
    <property type="match status" value="2"/>
</dbReference>
<proteinExistence type="predicted"/>
<dbReference type="EMBL" id="JARBJD010000002">
    <property type="protein sequence ID" value="KAK2964561.1"/>
    <property type="molecule type" value="Genomic_DNA"/>
</dbReference>
<evidence type="ECO:0000313" key="4">
    <source>
        <dbReference type="Proteomes" id="UP001281761"/>
    </source>
</evidence>
<reference evidence="3 4" key="1">
    <citation type="journal article" date="2022" name="bioRxiv">
        <title>Genomics of Preaxostyla Flagellates Illuminates Evolutionary Transitions and the Path Towards Mitochondrial Loss.</title>
        <authorList>
            <person name="Novak L.V.F."/>
            <person name="Treitli S.C."/>
            <person name="Pyrih J."/>
            <person name="Halakuc P."/>
            <person name="Pipaliya S.V."/>
            <person name="Vacek V."/>
            <person name="Brzon O."/>
            <person name="Soukal P."/>
            <person name="Eme L."/>
            <person name="Dacks J.B."/>
            <person name="Karnkowska A."/>
            <person name="Elias M."/>
            <person name="Hampl V."/>
        </authorList>
    </citation>
    <scope>NUCLEOTIDE SEQUENCE [LARGE SCALE GENOMIC DNA]</scope>
    <source>
        <strain evidence="3">NAU3</strain>
        <tissue evidence="3">Gut</tissue>
    </source>
</reference>
<evidence type="ECO:0000313" key="3">
    <source>
        <dbReference type="EMBL" id="KAK2964561.1"/>
    </source>
</evidence>
<dbReference type="Proteomes" id="UP001281761">
    <property type="component" value="Unassembled WGS sequence"/>
</dbReference>
<sequence>MTESIPEWNSFVPSIPQGRCNHTAVAYNDQLYFFGGLGDDPHSTLRVNPKTKESEVTSTKLEQRYGHSGNLIGSHTYLFGGRVGSARTDELVDWNMDDGTFHSMKKSGDVPAPRNNHVGIVYDGSLVVFGGYDREGDDEERDAILYDDMFIYRFGEKKWKKIIPSNPPGDPNLPGKIYLHSGCLVNETDFYVFGGCHKPELRNKPSNTTNDFYVFNFPSLSWKKLEPPPSDIDATTKVASLASPGYLTLGGRHWPSPRQSASMFEYKGTIILYGGNVANSLYTDLWQYIPSLKQWICITTQGNSPSQKSLPSVCLLGDTLYVHGGVRKQKTFSDIYYINISSLVHESLWKVHQALGYPILQPSVIPPVIHSSKAHMSDDIQFGGAVSQFEIYFNGREGLVNRPSDLRTKLSKLASTQGEDLSFLRHEISKIEETSEEIKQDAPNQTKSRLLTKQARRSNDRFNPLIHTPSSTNTAPLGLSSSLPFHQIIKETVIPIPLHELGFSTYEFNMLSLICDIDTCDSFLLLTNDPAQPTVSPAQSWANLGIVEPAGSFEYPVLVHSSIINARCPQLNNYLIPRNSHREFDTIRQEWADFRAKREKAAIPASLLKAIPDKLKIYFQELDKHCQTSQQNRLTGLSLDAVAELLAYVYTDKVVPTLFIPPLRNDKFFLKLVEDTITIVEQQDAGNSPILDDMFWELKTAQIGIKECVPNWFVQLSKKVAKGNSEQLSDQKHPSTHVLDDDQDAGLLSTIPSVQLHAKAEEWNLAGLKTQMYNHLLFIATPDAIPGIVTACSQYKQVKLQKMFDGFQKQAKKLGIL</sequence>
<dbReference type="Gene3D" id="2.120.10.80">
    <property type="entry name" value="Kelch-type beta propeller"/>
    <property type="match status" value="2"/>
</dbReference>
<evidence type="ECO:0000256" key="1">
    <source>
        <dbReference type="ARBA" id="ARBA00022441"/>
    </source>
</evidence>
<organism evidence="3 4">
    <name type="scientific">Blattamonas nauphoetae</name>
    <dbReference type="NCBI Taxonomy" id="2049346"/>
    <lineage>
        <taxon>Eukaryota</taxon>
        <taxon>Metamonada</taxon>
        <taxon>Preaxostyla</taxon>
        <taxon>Oxymonadida</taxon>
        <taxon>Blattamonas</taxon>
    </lineage>
</organism>
<accession>A0ABQ9YLC9</accession>
<dbReference type="Pfam" id="PF24681">
    <property type="entry name" value="Kelch_KLHDC2_KLHL20_DRC7"/>
    <property type="match status" value="2"/>
</dbReference>
<keyword evidence="2" id="KW-0677">Repeat</keyword>
<dbReference type="PANTHER" id="PTHR46093">
    <property type="entry name" value="ACYL-COA-BINDING DOMAIN-CONTAINING PROTEIN 5"/>
    <property type="match status" value="1"/>
</dbReference>
<name>A0ABQ9YLC9_9EUKA</name>